<keyword evidence="2" id="KW-1185">Reference proteome</keyword>
<dbReference type="EMBL" id="CP011310">
    <property type="protein sequence ID" value="ANC50534.1"/>
    <property type="molecule type" value="Genomic_DNA"/>
</dbReference>
<reference evidence="2" key="2">
    <citation type="submission" date="2015-04" db="EMBL/GenBank/DDBJ databases">
        <title>The complete genome sequence of Erythrobacter sp. s21-N3.</title>
        <authorList>
            <person name="Zhuang L."/>
            <person name="Liu Y."/>
            <person name="Shao Z."/>
        </authorList>
    </citation>
    <scope>NUCLEOTIDE SEQUENCE [LARGE SCALE GENOMIC DNA]</scope>
    <source>
        <strain evidence="2">s21-N3</strain>
    </source>
</reference>
<dbReference type="AlphaFoldDB" id="A0A161IGJ8"/>
<evidence type="ECO:0000313" key="2">
    <source>
        <dbReference type="Proteomes" id="UP000059113"/>
    </source>
</evidence>
<proteinExistence type="predicted"/>
<dbReference type="STRING" id="1648404.CP97_14848"/>
<reference evidence="1 2" key="1">
    <citation type="journal article" date="2015" name="Int. J. Syst. Evol. Microbiol.">
        <title>Erythrobacter atlanticus sp. nov., a bacterium from ocean sediment able to degrade polycyclic aromatic hydrocarbons.</title>
        <authorList>
            <person name="Zhuang L."/>
            <person name="Liu Y."/>
            <person name="Wang L."/>
            <person name="Wang W."/>
            <person name="Shao Z."/>
        </authorList>
    </citation>
    <scope>NUCLEOTIDE SEQUENCE [LARGE SCALE GENOMIC DNA]</scope>
    <source>
        <strain evidence="2">s21-N3</strain>
    </source>
</reference>
<evidence type="ECO:0000313" key="1">
    <source>
        <dbReference type="EMBL" id="ANC50534.1"/>
    </source>
</evidence>
<organism evidence="1 2">
    <name type="scientific">Aurantiacibacter atlanticus</name>
    <dbReference type="NCBI Taxonomy" id="1648404"/>
    <lineage>
        <taxon>Bacteria</taxon>
        <taxon>Pseudomonadati</taxon>
        <taxon>Pseudomonadota</taxon>
        <taxon>Alphaproteobacteria</taxon>
        <taxon>Sphingomonadales</taxon>
        <taxon>Erythrobacteraceae</taxon>
        <taxon>Aurantiacibacter</taxon>
    </lineage>
</organism>
<dbReference type="KEGG" id="ery:CP97_14848"/>
<dbReference type="Proteomes" id="UP000059113">
    <property type="component" value="Chromosome"/>
</dbReference>
<sequence length="42" mass="4704">MFSASANIGNLRKRPLVLNLSSINVVFLMILDVNTLENGEYH</sequence>
<protein>
    <submittedName>
        <fullName evidence="1">Uncharacterized protein</fullName>
    </submittedName>
</protein>
<name>A0A161IGJ8_9SPHN</name>
<gene>
    <name evidence="1" type="ORF">CP97_14848</name>
</gene>
<accession>A0A161IGJ8</accession>